<reference evidence="1 2" key="1">
    <citation type="submission" date="2021-04" db="EMBL/GenBank/DDBJ databases">
        <title>The genome sequence of type strain Ideonella paludis KCTC 32238.</title>
        <authorList>
            <person name="Liu Y."/>
        </authorList>
    </citation>
    <scope>NUCLEOTIDE SEQUENCE [LARGE SCALE GENOMIC DNA]</scope>
    <source>
        <strain evidence="1 2">KCTC 32238</strain>
    </source>
</reference>
<accession>A0ABS5DRN8</accession>
<protein>
    <submittedName>
        <fullName evidence="1">Sulfotransferase family 2 domain-containing protein</fullName>
    </submittedName>
</protein>
<dbReference type="InterPro" id="IPR027417">
    <property type="entry name" value="P-loop_NTPase"/>
</dbReference>
<dbReference type="Gene3D" id="3.40.50.300">
    <property type="entry name" value="P-loop containing nucleotide triphosphate hydrolases"/>
    <property type="match status" value="1"/>
</dbReference>
<dbReference type="Proteomes" id="UP000672097">
    <property type="component" value="Unassembled WGS sequence"/>
</dbReference>
<keyword evidence="2" id="KW-1185">Reference proteome</keyword>
<sequence>MSHPAPLRKIILHYHLFKNAGTSVDQVLQQNFGSRWVTREFQHRGNPAVHRKEVAEWIVAHPDACAFSSHTLELPPPQIDGVEILPVIFIRHPIDRIVSAYSFERRQGGDGFGSVLARHTSLMGYIEVRLSLWRDRQCRDFHVDRFAPMFPADSGTELQRASRAVAALPFVGVVEEFAASMAQLQRLLRHAFPDFAVHTVHANASRDVEAPLSQRLDKLKAEIGDACFADLLANNRDDLLLHQQALDRLKSGA</sequence>
<organism evidence="1 2">
    <name type="scientific">Ideonella paludis</name>
    <dbReference type="NCBI Taxonomy" id="1233411"/>
    <lineage>
        <taxon>Bacteria</taxon>
        <taxon>Pseudomonadati</taxon>
        <taxon>Pseudomonadota</taxon>
        <taxon>Betaproteobacteria</taxon>
        <taxon>Burkholderiales</taxon>
        <taxon>Sphaerotilaceae</taxon>
        <taxon>Ideonella</taxon>
    </lineage>
</organism>
<name>A0ABS5DRN8_9BURK</name>
<proteinExistence type="predicted"/>
<dbReference type="RefSeq" id="WP_210804924.1">
    <property type="nucleotide sequence ID" value="NZ_JAGQDG010000001.1"/>
</dbReference>
<evidence type="ECO:0000313" key="1">
    <source>
        <dbReference type="EMBL" id="MBQ0933704.1"/>
    </source>
</evidence>
<dbReference type="SUPFAM" id="SSF52540">
    <property type="entry name" value="P-loop containing nucleoside triphosphate hydrolases"/>
    <property type="match status" value="1"/>
</dbReference>
<evidence type="ECO:0000313" key="2">
    <source>
        <dbReference type="Proteomes" id="UP000672097"/>
    </source>
</evidence>
<dbReference type="EMBL" id="JAGQDG010000001">
    <property type="protein sequence ID" value="MBQ0933704.1"/>
    <property type="molecule type" value="Genomic_DNA"/>
</dbReference>
<comment type="caution">
    <text evidence="1">The sequence shown here is derived from an EMBL/GenBank/DDBJ whole genome shotgun (WGS) entry which is preliminary data.</text>
</comment>
<gene>
    <name evidence="1" type="ORF">KAK11_00080</name>
</gene>